<evidence type="ECO:0000313" key="2">
    <source>
        <dbReference type="EMBL" id="KFE68529.1"/>
    </source>
</evidence>
<dbReference type="InterPro" id="IPR051333">
    <property type="entry name" value="CLIP_Serine_Protease"/>
</dbReference>
<dbReference type="PROSITE" id="PS50240">
    <property type="entry name" value="TRYPSIN_DOM"/>
    <property type="match status" value="1"/>
</dbReference>
<gene>
    <name evidence="2" type="ORF">DB31_7766</name>
</gene>
<dbReference type="PROSITE" id="PS00134">
    <property type="entry name" value="TRYPSIN_HIS"/>
    <property type="match status" value="1"/>
</dbReference>
<evidence type="ECO:0000259" key="1">
    <source>
        <dbReference type="PROSITE" id="PS50240"/>
    </source>
</evidence>
<accession>A0A085WLG6</accession>
<dbReference type="Gene3D" id="2.40.10.10">
    <property type="entry name" value="Trypsin-like serine proteases"/>
    <property type="match status" value="1"/>
</dbReference>
<keyword evidence="3" id="KW-1185">Reference proteome</keyword>
<dbReference type="InterPro" id="IPR001314">
    <property type="entry name" value="Peptidase_S1A"/>
</dbReference>
<dbReference type="SMART" id="SM00020">
    <property type="entry name" value="Tryp_SPc"/>
    <property type="match status" value="1"/>
</dbReference>
<dbReference type="Proteomes" id="UP000028725">
    <property type="component" value="Unassembled WGS sequence"/>
</dbReference>
<proteinExistence type="predicted"/>
<dbReference type="InterPro" id="IPR043504">
    <property type="entry name" value="Peptidase_S1_PA_chymotrypsin"/>
</dbReference>
<feature type="domain" description="Peptidase S1" evidence="1">
    <location>
        <begin position="9"/>
        <end position="253"/>
    </location>
</feature>
<dbReference type="EMBL" id="JMCB01000006">
    <property type="protein sequence ID" value="KFE68529.1"/>
    <property type="molecule type" value="Genomic_DNA"/>
</dbReference>
<dbReference type="InterPro" id="IPR018114">
    <property type="entry name" value="TRYPSIN_HIS"/>
</dbReference>
<protein>
    <recommendedName>
        <fullName evidence="1">Peptidase S1 domain-containing protein</fullName>
    </recommendedName>
</protein>
<evidence type="ECO:0000313" key="3">
    <source>
        <dbReference type="Proteomes" id="UP000028725"/>
    </source>
</evidence>
<dbReference type="STRING" id="394096.DB31_7766"/>
<organism evidence="2 3">
    <name type="scientific">Hyalangium minutum</name>
    <dbReference type="NCBI Taxonomy" id="394096"/>
    <lineage>
        <taxon>Bacteria</taxon>
        <taxon>Pseudomonadati</taxon>
        <taxon>Myxococcota</taxon>
        <taxon>Myxococcia</taxon>
        <taxon>Myxococcales</taxon>
        <taxon>Cystobacterineae</taxon>
        <taxon>Archangiaceae</taxon>
        <taxon>Hyalangium</taxon>
    </lineage>
</organism>
<comment type="caution">
    <text evidence="2">The sequence shown here is derived from an EMBL/GenBank/DDBJ whole genome shotgun (WGS) entry which is preliminary data.</text>
</comment>
<dbReference type="AlphaFoldDB" id="A0A085WLG6"/>
<dbReference type="SUPFAM" id="SSF50494">
    <property type="entry name" value="Trypsin-like serine proteases"/>
    <property type="match status" value="1"/>
</dbReference>
<dbReference type="InterPro" id="IPR009003">
    <property type="entry name" value="Peptidase_S1_PA"/>
</dbReference>
<dbReference type="PRINTS" id="PR00722">
    <property type="entry name" value="CHYMOTRYPSIN"/>
</dbReference>
<dbReference type="GO" id="GO:0006508">
    <property type="term" value="P:proteolysis"/>
    <property type="evidence" value="ECO:0007669"/>
    <property type="project" value="InterPro"/>
</dbReference>
<name>A0A085WLG6_9BACT</name>
<dbReference type="PANTHER" id="PTHR24260:SF136">
    <property type="entry name" value="GH08193P-RELATED"/>
    <property type="match status" value="1"/>
</dbReference>
<dbReference type="Pfam" id="PF13365">
    <property type="entry name" value="Trypsin_2"/>
    <property type="match status" value="1"/>
</dbReference>
<dbReference type="PANTHER" id="PTHR24260">
    <property type="match status" value="1"/>
</dbReference>
<sequence>MLLDNRRVLLSGEIDDSNRYLAAVSVTVSSGERTVMICSGAALSQRVVLTAGHCVCPLRQAVPGAEQGQEISDASSCATSVDAAMMLYDSPSKVRGIIRSWSAPFSTGTVRPHPELKVVVDEERHVQESHADLALIVLDEPLKVPGLPLSNKEVRVGDEVLIVGYGYDETSDWFGSERRFSMNTVTRLATPKDERVLIRQPGGHLYRQDSGGPCLRQGPHGPELVGISSRWLGEGASFTSTYGYRRWLRDEVRRAEAAARPRKEPQ</sequence>
<dbReference type="GO" id="GO:0004252">
    <property type="term" value="F:serine-type endopeptidase activity"/>
    <property type="evidence" value="ECO:0007669"/>
    <property type="project" value="InterPro"/>
</dbReference>
<reference evidence="2 3" key="1">
    <citation type="submission" date="2014-04" db="EMBL/GenBank/DDBJ databases">
        <title>Genome assembly of Hyalangium minutum DSM 14724.</title>
        <authorList>
            <person name="Sharma G."/>
            <person name="Subramanian S."/>
        </authorList>
    </citation>
    <scope>NUCLEOTIDE SEQUENCE [LARGE SCALE GENOMIC DNA]</scope>
    <source>
        <strain evidence="2 3">DSM 14724</strain>
    </source>
</reference>
<dbReference type="InterPro" id="IPR001254">
    <property type="entry name" value="Trypsin_dom"/>
</dbReference>
<dbReference type="RefSeq" id="WP_169787070.1">
    <property type="nucleotide sequence ID" value="NZ_JMCB01000006.1"/>
</dbReference>